<dbReference type="OrthoDB" id="28799at2157"/>
<feature type="coiled-coil region" evidence="1">
    <location>
        <begin position="88"/>
        <end position="115"/>
    </location>
</feature>
<dbReference type="eggNOG" id="arCOG05671">
    <property type="taxonomic scope" value="Archaea"/>
</dbReference>
<dbReference type="AlphaFoldDB" id="G4RL21"/>
<keyword evidence="1" id="KW-0175">Coiled coil</keyword>
<dbReference type="PaxDb" id="768679-TTX_1645"/>
<dbReference type="InterPro" id="IPR000792">
    <property type="entry name" value="Tscrpt_reg_LuxR_C"/>
</dbReference>
<dbReference type="PRINTS" id="PR00038">
    <property type="entry name" value="HTHLUXR"/>
</dbReference>
<keyword evidence="3" id="KW-1185">Reference proteome</keyword>
<gene>
    <name evidence="2" type="ordered locus">TTX_1645</name>
</gene>
<proteinExistence type="predicted"/>
<dbReference type="EMBL" id="FN869859">
    <property type="protein sequence ID" value="CCC82266.1"/>
    <property type="molecule type" value="Genomic_DNA"/>
</dbReference>
<dbReference type="GeneID" id="52284652"/>
<dbReference type="PATRIC" id="fig|768679.9.peg.1665"/>
<evidence type="ECO:0000256" key="1">
    <source>
        <dbReference type="SAM" id="Coils"/>
    </source>
</evidence>
<evidence type="ECO:0000313" key="3">
    <source>
        <dbReference type="Proteomes" id="UP000002654"/>
    </source>
</evidence>
<dbReference type="RefSeq" id="WP_014127520.1">
    <property type="nucleotide sequence ID" value="NC_016070.1"/>
</dbReference>
<protein>
    <submittedName>
        <fullName evidence="2">Response regulator, luxR family</fullName>
    </submittedName>
</protein>
<dbReference type="InterPro" id="IPR009057">
    <property type="entry name" value="Homeodomain-like_sf"/>
</dbReference>
<reference evidence="2 3" key="1">
    <citation type="journal article" date="2011" name="PLoS ONE">
        <title>The complete genome sequence of Thermoproteus tenax: a physiologically versatile member of the Crenarchaeota.</title>
        <authorList>
            <person name="Siebers B."/>
            <person name="Zaparty M."/>
            <person name="Raddatz G."/>
            <person name="Tjaden B."/>
            <person name="Albers S.V."/>
            <person name="Bell S.D."/>
            <person name="Blombach F."/>
            <person name="Kletzin A."/>
            <person name="Kyrpides N."/>
            <person name="Lanz C."/>
            <person name="Plagens A."/>
            <person name="Rampp M."/>
            <person name="Rosinus A."/>
            <person name="von Jan M."/>
            <person name="Makarova K.S."/>
            <person name="Klenk H.P."/>
            <person name="Schuster S.C."/>
            <person name="Hensel R."/>
        </authorList>
    </citation>
    <scope>NUCLEOTIDE SEQUENCE [LARGE SCALE GENOMIC DNA]</scope>
    <source>
        <strain evidence="3">ATCC 35583 / DSM 2078 / JCM 9277 / NBRC 100435 / Kra 1</strain>
    </source>
</reference>
<accession>G4RL21</accession>
<dbReference type="SUPFAM" id="SSF46689">
    <property type="entry name" value="Homeodomain-like"/>
    <property type="match status" value="1"/>
</dbReference>
<sequence>MKLTATEQRIVQLYSEGLKPREIANRLGISINTVYKALSKHRRISELAQGISEEAQIPQGDAYYAVVTPIYSVSALYSYIPAPSLQYIDEIKSLIKRLEDILEKLEKLDVNAATQLYSKSPELHRNATDKVTDNAMAADGPDFLRQNVWVRLLRGRVG</sequence>
<dbReference type="GO" id="GO:0006355">
    <property type="term" value="P:regulation of DNA-templated transcription"/>
    <property type="evidence" value="ECO:0007669"/>
    <property type="project" value="InterPro"/>
</dbReference>
<dbReference type="Proteomes" id="UP000002654">
    <property type="component" value="Chromosome"/>
</dbReference>
<evidence type="ECO:0000313" key="2">
    <source>
        <dbReference type="EMBL" id="CCC82266.1"/>
    </source>
</evidence>
<dbReference type="HOGENOM" id="CLU_1782596_0_0_2"/>
<organism evidence="2 3">
    <name type="scientific">Thermoproteus tenax (strain ATCC 35583 / DSM 2078 / JCM 9277 / NBRC 100435 / Kra 1)</name>
    <dbReference type="NCBI Taxonomy" id="768679"/>
    <lineage>
        <taxon>Archaea</taxon>
        <taxon>Thermoproteota</taxon>
        <taxon>Thermoprotei</taxon>
        <taxon>Thermoproteales</taxon>
        <taxon>Thermoproteaceae</taxon>
        <taxon>Thermoproteus</taxon>
    </lineage>
</organism>
<dbReference type="Gene3D" id="1.10.10.60">
    <property type="entry name" value="Homeodomain-like"/>
    <property type="match status" value="1"/>
</dbReference>
<dbReference type="KEGG" id="ttn:TTX_1645"/>
<name>G4RL21_THETK</name>
<dbReference type="Pfam" id="PF13384">
    <property type="entry name" value="HTH_23"/>
    <property type="match status" value="1"/>
</dbReference>